<name>V6M5G2_9EUKA</name>
<evidence type="ECO:0000313" key="1">
    <source>
        <dbReference type="EMBL" id="EST48604.1"/>
    </source>
</evidence>
<proteinExistence type="predicted"/>
<keyword evidence="3" id="KW-1185">Reference proteome</keyword>
<organism evidence="1">
    <name type="scientific">Spironucleus salmonicida</name>
    <dbReference type="NCBI Taxonomy" id="348837"/>
    <lineage>
        <taxon>Eukaryota</taxon>
        <taxon>Metamonada</taxon>
        <taxon>Diplomonadida</taxon>
        <taxon>Hexamitidae</taxon>
        <taxon>Hexamitinae</taxon>
        <taxon>Spironucleus</taxon>
    </lineage>
</organism>
<dbReference type="Proteomes" id="UP000018208">
    <property type="component" value="Unassembled WGS sequence"/>
</dbReference>
<dbReference type="EMBL" id="KI545981">
    <property type="protein sequence ID" value="EST48604.1"/>
    <property type="molecule type" value="Genomic_DNA"/>
</dbReference>
<gene>
    <name evidence="1" type="ORF">SS50377_11216</name>
    <name evidence="2" type="ORF">SS50377_23622</name>
</gene>
<dbReference type="EMBL" id="AUWU02000004">
    <property type="protein sequence ID" value="KAH0573687.1"/>
    <property type="molecule type" value="Genomic_DNA"/>
</dbReference>
<accession>V6M5G2</accession>
<evidence type="ECO:0000313" key="3">
    <source>
        <dbReference type="Proteomes" id="UP000018208"/>
    </source>
</evidence>
<sequence length="196" mass="22699">MDYIFNFVFANPFITDIDQLIQLIKPMVPTISNDDIISLYQDVPYNIEITRQSKRIRINIIGKQICSHDFFVKQNLELYQPSAIFILLPQQVAQQQQLAFSLKQLPKDLQLVTRMIPIIIIGEKQSQIIKPDVQKIFTQMNLHMVPSQKEQFEYVIDFLILQSGQVDTDLTQCPGADFSTQYKWIKGNKKTTCSGQ</sequence>
<protein>
    <submittedName>
        <fullName evidence="1">Uncharacterized protein</fullName>
    </submittedName>
</protein>
<evidence type="ECO:0000313" key="2">
    <source>
        <dbReference type="EMBL" id="KAH0573687.1"/>
    </source>
</evidence>
<dbReference type="AlphaFoldDB" id="V6M5G2"/>
<reference evidence="2" key="2">
    <citation type="submission" date="2020-12" db="EMBL/GenBank/DDBJ databases">
        <title>New Spironucleus salmonicida genome in near-complete chromosomes.</title>
        <authorList>
            <person name="Xu F."/>
            <person name="Kurt Z."/>
            <person name="Jimenez-Gonzalez A."/>
            <person name="Astvaldsson A."/>
            <person name="Andersson J.O."/>
            <person name="Svard S.G."/>
        </authorList>
    </citation>
    <scope>NUCLEOTIDE SEQUENCE</scope>
    <source>
        <strain evidence="2">ATCC 50377</strain>
    </source>
</reference>
<reference evidence="1 2" key="1">
    <citation type="journal article" date="2014" name="PLoS Genet.">
        <title>The Genome of Spironucleus salmonicida Highlights a Fish Pathogen Adapted to Fluctuating Environments.</title>
        <authorList>
            <person name="Xu F."/>
            <person name="Jerlstrom-Hultqvist J."/>
            <person name="Einarsson E."/>
            <person name="Astvaldsson A."/>
            <person name="Svard S.G."/>
            <person name="Andersson J.O."/>
        </authorList>
    </citation>
    <scope>NUCLEOTIDE SEQUENCE</scope>
    <source>
        <strain evidence="2">ATCC 50377</strain>
    </source>
</reference>
<dbReference type="VEuPathDB" id="GiardiaDB:SS50377_23622"/>